<organism evidence="2 3">
    <name type="scientific">Antrodiella citrinella</name>
    <dbReference type="NCBI Taxonomy" id="2447956"/>
    <lineage>
        <taxon>Eukaryota</taxon>
        <taxon>Fungi</taxon>
        <taxon>Dikarya</taxon>
        <taxon>Basidiomycota</taxon>
        <taxon>Agaricomycotina</taxon>
        <taxon>Agaricomycetes</taxon>
        <taxon>Polyporales</taxon>
        <taxon>Steccherinaceae</taxon>
        <taxon>Antrodiella</taxon>
    </lineage>
</organism>
<dbReference type="SMART" id="SM00225">
    <property type="entry name" value="BTB"/>
    <property type="match status" value="1"/>
</dbReference>
<dbReference type="Proteomes" id="UP000308730">
    <property type="component" value="Unassembled WGS sequence"/>
</dbReference>
<dbReference type="AlphaFoldDB" id="A0A4S4MNT4"/>
<dbReference type="Gene3D" id="3.30.710.10">
    <property type="entry name" value="Potassium Channel Kv1.1, Chain A"/>
    <property type="match status" value="1"/>
</dbReference>
<reference evidence="2 3" key="1">
    <citation type="submission" date="2019-02" db="EMBL/GenBank/DDBJ databases">
        <title>Genome sequencing of the rare red list fungi Antrodiella citrinella (Flaviporus citrinellus).</title>
        <authorList>
            <person name="Buettner E."/>
            <person name="Kellner H."/>
        </authorList>
    </citation>
    <scope>NUCLEOTIDE SEQUENCE [LARGE SCALE GENOMIC DNA]</scope>
    <source>
        <strain evidence="2 3">DSM 108506</strain>
    </source>
</reference>
<evidence type="ECO:0000259" key="1">
    <source>
        <dbReference type="PROSITE" id="PS50097"/>
    </source>
</evidence>
<evidence type="ECO:0000313" key="2">
    <source>
        <dbReference type="EMBL" id="THH27559.1"/>
    </source>
</evidence>
<sequence>MCLTPLDFPSLLHIRTDVWFPDGNVVLVAGAAAFKVHKGQLERHSEIFQDLFSVPQPQDQPLLDDCPWVELHDSSTDVLHLLRALYDGLYLDKPSADDFPVIAGVLRLSTKYMIEHLRQRCLLRLTADWPATLAAWDERERFATDKESRYNPRDAYPHPLLVISLALELRLHELLPSAYFDLSRYGPRRIVAGTSVPQPELLTPNVQQGDSEKECESDVLVPSHDELSIILHGRETGQRTVAMFIENELVSRPISIRCFNKHHDAGRVCRESIYYVMLNILRAIGGISHGRDADPLYTLTQVVEMLSRTDFTDGVKQTGLKMCTSCKADVQECVDRARKDVWDQIPSWFEMAPWKTTDTTSAEPEAEVKA</sequence>
<proteinExistence type="predicted"/>
<dbReference type="InterPro" id="IPR011333">
    <property type="entry name" value="SKP1/BTB/POZ_sf"/>
</dbReference>
<name>A0A4S4MNT4_9APHY</name>
<dbReference type="PROSITE" id="PS50097">
    <property type="entry name" value="BTB"/>
    <property type="match status" value="1"/>
</dbReference>
<protein>
    <recommendedName>
        <fullName evidence="1">BTB domain-containing protein</fullName>
    </recommendedName>
</protein>
<accession>A0A4S4MNT4</accession>
<dbReference type="OrthoDB" id="3220652at2759"/>
<comment type="caution">
    <text evidence="2">The sequence shown here is derived from an EMBL/GenBank/DDBJ whole genome shotgun (WGS) entry which is preliminary data.</text>
</comment>
<evidence type="ECO:0000313" key="3">
    <source>
        <dbReference type="Proteomes" id="UP000308730"/>
    </source>
</evidence>
<dbReference type="InterPro" id="IPR000210">
    <property type="entry name" value="BTB/POZ_dom"/>
</dbReference>
<gene>
    <name evidence="2" type="ORF">EUX98_g6624</name>
</gene>
<dbReference type="Pfam" id="PF00651">
    <property type="entry name" value="BTB"/>
    <property type="match status" value="1"/>
</dbReference>
<dbReference type="SUPFAM" id="SSF54695">
    <property type="entry name" value="POZ domain"/>
    <property type="match status" value="1"/>
</dbReference>
<dbReference type="EMBL" id="SGPM01000242">
    <property type="protein sequence ID" value="THH27559.1"/>
    <property type="molecule type" value="Genomic_DNA"/>
</dbReference>
<feature type="domain" description="BTB" evidence="1">
    <location>
        <begin position="23"/>
        <end position="88"/>
    </location>
</feature>
<keyword evidence="3" id="KW-1185">Reference proteome</keyword>